<dbReference type="Gene3D" id="1.20.1260.10">
    <property type="match status" value="2"/>
</dbReference>
<dbReference type="Pfam" id="PF11553">
    <property type="entry name" value="DUF3231"/>
    <property type="match status" value="2"/>
</dbReference>
<keyword evidence="2" id="KW-1185">Reference proteome</keyword>
<comment type="caution">
    <text evidence="1">The sequence shown here is derived from an EMBL/GenBank/DDBJ whole genome shotgun (WGS) entry which is preliminary data.</text>
</comment>
<organism evidence="1 2">
    <name type="scientific">Halalkalibacter alkalisediminis</name>
    <dbReference type="NCBI Taxonomy" id="935616"/>
    <lineage>
        <taxon>Bacteria</taxon>
        <taxon>Bacillati</taxon>
        <taxon>Bacillota</taxon>
        <taxon>Bacilli</taxon>
        <taxon>Bacillales</taxon>
        <taxon>Bacillaceae</taxon>
        <taxon>Halalkalibacter</taxon>
    </lineage>
</organism>
<dbReference type="RefSeq" id="WP_273840377.1">
    <property type="nucleotide sequence ID" value="NZ_JAQQWT010000002.1"/>
</dbReference>
<name>A0ABV6NJ48_9BACI</name>
<accession>A0ABV6NJ48</accession>
<dbReference type="EMBL" id="JBHLTR010000017">
    <property type="protein sequence ID" value="MFC0560178.1"/>
    <property type="molecule type" value="Genomic_DNA"/>
</dbReference>
<evidence type="ECO:0000313" key="2">
    <source>
        <dbReference type="Proteomes" id="UP001589833"/>
    </source>
</evidence>
<gene>
    <name evidence="1" type="ORF">ACFFH4_14135</name>
</gene>
<dbReference type="Proteomes" id="UP001589833">
    <property type="component" value="Unassembled WGS sequence"/>
</dbReference>
<protein>
    <submittedName>
        <fullName evidence="1">DUF3231 family protein</fullName>
    </submittedName>
</protein>
<proteinExistence type="predicted"/>
<evidence type="ECO:0000313" key="1">
    <source>
        <dbReference type="EMBL" id="MFC0560178.1"/>
    </source>
</evidence>
<dbReference type="InterPro" id="IPR021617">
    <property type="entry name" value="DUF3231"/>
</dbReference>
<sequence length="338" mass="37990">MRWIMNTPNMTASEIGILWTQYLQNSMSLQIVKYFNEIVEDTDIRLIVEQTLQLTGKVNSEIEQFFQVENIPTPDAFSESDVNLKAPRLYTDPFILWFIETMGKASSTAYSLSQGVSSRTDIRAFFSKILMEYSSLLNEAIDMGLTKGIYVRPPSITKPGQVEYITGKKYFSSGLNPFNKRTLNSVEIMHLSENLKTNAIGTLLCTGFAQTTENKEVKKFFIDGKNISNKHVKIFSEKLSETGLTAAISPDIGVTDSTTRVFSDKLMMFLKSVLSATGQGNYSTASTASMRYDLVADYQRLSAEIALYAKDGLDIMLKHGWLEEPPQAPDRKELIHSK</sequence>
<reference evidence="1 2" key="1">
    <citation type="submission" date="2024-09" db="EMBL/GenBank/DDBJ databases">
        <authorList>
            <person name="Sun Q."/>
            <person name="Mori K."/>
        </authorList>
    </citation>
    <scope>NUCLEOTIDE SEQUENCE [LARGE SCALE GENOMIC DNA]</scope>
    <source>
        <strain evidence="1 2">NCAIM B.02301</strain>
    </source>
</reference>
<dbReference type="InterPro" id="IPR012347">
    <property type="entry name" value="Ferritin-like"/>
</dbReference>